<feature type="transmembrane region" description="Helical" evidence="3">
    <location>
        <begin position="112"/>
        <end position="131"/>
    </location>
</feature>
<dbReference type="PANTHER" id="PTHR10794">
    <property type="entry name" value="ABHYDROLASE DOMAIN-CONTAINING PROTEIN"/>
    <property type="match status" value="1"/>
</dbReference>
<comment type="similarity">
    <text evidence="1">Belongs to the AB hydrolase superfamily. AB hydrolase 4 family.</text>
</comment>
<evidence type="ECO:0000256" key="2">
    <source>
        <dbReference type="SAM" id="MobiDB-lite"/>
    </source>
</evidence>
<sequence length="544" mass="61422">MDVVVVDSSSKDAYSLLLKAVSLIPISHYLLGFLIIFLVFLYNSLEFHILQDFLTGFRGQPVNLIFNSASDIYHGVASKCRLLHGRYLVTPWLASPHIQTTFLHFFGRAPPVTYTSVLLNIDLLIVIYWIAVSRDAFHGYTGISKDDTTPIVVVIPGLTSDSVSAYIKHLAFKISKHGWHSDCFYNAGWTEDVREVINYLHQQYMAPLFVVGPSIGANVLVKYLGEEGDNTPVAGAAAICSPWDLFDRFISRKLLQKLYDRALTVGLQGYAQLHQPLYSRLANWEGIEKSRSIRDFDNHATRHVGKFETVDTYYRQCSSASYVGRVSVPLLCISALDDPVCTREAIPWDECRTNKNVILVTTQHGGHLGYFEGITASTMWWVRATHEFLHILYSSPYMHKKKKVQVHYPLSQASLIDQGPFLNVAEDGMVAAVRKEQTAKVSSDDTSLPQENDRTDTMRPILEQNKHMKESNSLPSMNGAQTSKQAHTNEGIKPPVSVIRRCLDQLLSRKSPWLLTYIAVATWPLLGSALFYFYKKRKMLPAKR</sequence>
<evidence type="ECO:0000313" key="4">
    <source>
        <dbReference type="EMBL" id="KAK6938498.1"/>
    </source>
</evidence>
<dbReference type="EMBL" id="JBAMMX010000006">
    <property type="protein sequence ID" value="KAK6938498.1"/>
    <property type="molecule type" value="Genomic_DNA"/>
</dbReference>
<keyword evidence="3" id="KW-0472">Membrane</keyword>
<dbReference type="PANTHER" id="PTHR10794:SF63">
    <property type="entry name" value="ALPHA_BETA HYDROLASE 1, ISOFORM A"/>
    <property type="match status" value="1"/>
</dbReference>
<dbReference type="InterPro" id="IPR050960">
    <property type="entry name" value="AB_hydrolase_4_sf"/>
</dbReference>
<feature type="transmembrane region" description="Helical" evidence="3">
    <location>
        <begin position="513"/>
        <end position="534"/>
    </location>
</feature>
<name>A0AAN8VNX2_9MAGN</name>
<dbReference type="FunFam" id="3.40.50.1820:FF:000071">
    <property type="entry name" value="Embryogenesis-associated protein EMB8"/>
    <property type="match status" value="1"/>
</dbReference>
<dbReference type="InterPro" id="IPR029058">
    <property type="entry name" value="AB_hydrolase_fold"/>
</dbReference>
<keyword evidence="5" id="KW-1185">Reference proteome</keyword>
<comment type="caution">
    <text evidence="4">The sequence shown here is derived from an EMBL/GenBank/DDBJ whole genome shotgun (WGS) entry which is preliminary data.</text>
</comment>
<keyword evidence="3" id="KW-1133">Transmembrane helix</keyword>
<dbReference type="AlphaFoldDB" id="A0AAN8VNX2"/>
<proteinExistence type="inferred from homology"/>
<evidence type="ECO:0000256" key="3">
    <source>
        <dbReference type="SAM" id="Phobius"/>
    </source>
</evidence>
<dbReference type="GO" id="GO:0047372">
    <property type="term" value="F:monoacylglycerol lipase activity"/>
    <property type="evidence" value="ECO:0007669"/>
    <property type="project" value="TreeGrafter"/>
</dbReference>
<feature type="compositionally biased region" description="Polar residues" evidence="2">
    <location>
        <begin position="439"/>
        <end position="450"/>
    </location>
</feature>
<dbReference type="Gene3D" id="3.40.50.1820">
    <property type="entry name" value="alpha/beta hydrolase"/>
    <property type="match status" value="1"/>
</dbReference>
<dbReference type="GO" id="GO:0034338">
    <property type="term" value="F:short-chain carboxylesterase activity"/>
    <property type="evidence" value="ECO:0007669"/>
    <property type="project" value="TreeGrafter"/>
</dbReference>
<organism evidence="4 5">
    <name type="scientific">Dillenia turbinata</name>
    <dbReference type="NCBI Taxonomy" id="194707"/>
    <lineage>
        <taxon>Eukaryota</taxon>
        <taxon>Viridiplantae</taxon>
        <taxon>Streptophyta</taxon>
        <taxon>Embryophyta</taxon>
        <taxon>Tracheophyta</taxon>
        <taxon>Spermatophyta</taxon>
        <taxon>Magnoliopsida</taxon>
        <taxon>eudicotyledons</taxon>
        <taxon>Gunneridae</taxon>
        <taxon>Pentapetalae</taxon>
        <taxon>Dilleniales</taxon>
        <taxon>Dilleniaceae</taxon>
        <taxon>Dillenia</taxon>
    </lineage>
</organism>
<feature type="region of interest" description="Disordered" evidence="2">
    <location>
        <begin position="436"/>
        <end position="460"/>
    </location>
</feature>
<feature type="compositionally biased region" description="Polar residues" evidence="2">
    <location>
        <begin position="471"/>
        <end position="488"/>
    </location>
</feature>
<accession>A0AAN8VNX2</accession>
<keyword evidence="3" id="KW-0812">Transmembrane</keyword>
<reference evidence="4 5" key="1">
    <citation type="submission" date="2023-12" db="EMBL/GenBank/DDBJ databases">
        <title>A high-quality genome assembly for Dillenia turbinata (Dilleniales).</title>
        <authorList>
            <person name="Chanderbali A."/>
        </authorList>
    </citation>
    <scope>NUCLEOTIDE SEQUENCE [LARGE SCALE GENOMIC DNA]</scope>
    <source>
        <strain evidence="4">LSX21</strain>
        <tissue evidence="4">Leaf</tissue>
    </source>
</reference>
<feature type="region of interest" description="Disordered" evidence="2">
    <location>
        <begin position="469"/>
        <end position="488"/>
    </location>
</feature>
<feature type="transmembrane region" description="Helical" evidence="3">
    <location>
        <begin position="20"/>
        <end position="42"/>
    </location>
</feature>
<evidence type="ECO:0000313" key="5">
    <source>
        <dbReference type="Proteomes" id="UP001370490"/>
    </source>
</evidence>
<evidence type="ECO:0008006" key="6">
    <source>
        <dbReference type="Google" id="ProtNLM"/>
    </source>
</evidence>
<protein>
    <recommendedName>
        <fullName evidence="6">Serine aminopeptidase S33 domain-containing protein</fullName>
    </recommendedName>
</protein>
<dbReference type="SUPFAM" id="SSF53474">
    <property type="entry name" value="alpha/beta-Hydrolases"/>
    <property type="match status" value="1"/>
</dbReference>
<evidence type="ECO:0000256" key="1">
    <source>
        <dbReference type="ARBA" id="ARBA00010884"/>
    </source>
</evidence>
<gene>
    <name evidence="4" type="ORF">RJ641_032006</name>
</gene>
<dbReference type="Proteomes" id="UP001370490">
    <property type="component" value="Unassembled WGS sequence"/>
</dbReference>